<organism evidence="7">
    <name type="scientific">marine metagenome</name>
    <dbReference type="NCBI Taxonomy" id="408172"/>
    <lineage>
        <taxon>unclassified sequences</taxon>
        <taxon>metagenomes</taxon>
        <taxon>ecological metagenomes</taxon>
    </lineage>
</organism>
<dbReference type="PANTHER" id="PTHR13887">
    <property type="entry name" value="GLUTATHIONE S-TRANSFERASE KAPPA"/>
    <property type="match status" value="1"/>
</dbReference>
<evidence type="ECO:0000259" key="6">
    <source>
        <dbReference type="Pfam" id="PF13462"/>
    </source>
</evidence>
<dbReference type="Pfam" id="PF13462">
    <property type="entry name" value="Thioredoxin_4"/>
    <property type="match status" value="1"/>
</dbReference>
<evidence type="ECO:0000256" key="5">
    <source>
        <dbReference type="ARBA" id="ARBA00023284"/>
    </source>
</evidence>
<proteinExistence type="inferred from homology"/>
<dbReference type="PANTHER" id="PTHR13887:SF14">
    <property type="entry name" value="DISULFIDE BOND FORMATION PROTEIN D"/>
    <property type="match status" value="1"/>
</dbReference>
<name>A0A381Y6J1_9ZZZZ</name>
<dbReference type="AlphaFoldDB" id="A0A381Y6J1"/>
<dbReference type="Gene3D" id="3.40.30.10">
    <property type="entry name" value="Glutaredoxin"/>
    <property type="match status" value="1"/>
</dbReference>
<feature type="non-terminal residue" evidence="7">
    <location>
        <position position="1"/>
    </location>
</feature>
<evidence type="ECO:0000256" key="1">
    <source>
        <dbReference type="ARBA" id="ARBA00005791"/>
    </source>
</evidence>
<dbReference type="EMBL" id="UINC01017520">
    <property type="protein sequence ID" value="SVA72716.1"/>
    <property type="molecule type" value="Genomic_DNA"/>
</dbReference>
<evidence type="ECO:0000256" key="2">
    <source>
        <dbReference type="ARBA" id="ARBA00022729"/>
    </source>
</evidence>
<dbReference type="InterPro" id="IPR036249">
    <property type="entry name" value="Thioredoxin-like_sf"/>
</dbReference>
<keyword evidence="3" id="KW-0560">Oxidoreductase</keyword>
<sequence length="125" mass="14013">VRFVFKDLPLSTHPQAFKAAEAAQCAHAQERFWEYHDKLFANQRAMAIPDLKRYAGELDLDQLAFDACLDSGETADLVRQDIAEAESYGVTSTPTLFINGRMISGALPFETFETVINDELARGER</sequence>
<feature type="domain" description="Thioredoxin-like fold" evidence="6">
    <location>
        <begin position="1"/>
        <end position="118"/>
    </location>
</feature>
<dbReference type="GO" id="GO:0016491">
    <property type="term" value="F:oxidoreductase activity"/>
    <property type="evidence" value="ECO:0007669"/>
    <property type="project" value="UniProtKB-KW"/>
</dbReference>
<evidence type="ECO:0000313" key="7">
    <source>
        <dbReference type="EMBL" id="SVA72716.1"/>
    </source>
</evidence>
<comment type="similarity">
    <text evidence="1">Belongs to the thioredoxin family. DsbA subfamily.</text>
</comment>
<reference evidence="7" key="1">
    <citation type="submission" date="2018-05" db="EMBL/GenBank/DDBJ databases">
        <authorList>
            <person name="Lanie J.A."/>
            <person name="Ng W.-L."/>
            <person name="Kazmierczak K.M."/>
            <person name="Andrzejewski T.M."/>
            <person name="Davidsen T.M."/>
            <person name="Wayne K.J."/>
            <person name="Tettelin H."/>
            <person name="Glass J.I."/>
            <person name="Rusch D."/>
            <person name="Podicherti R."/>
            <person name="Tsui H.-C.T."/>
            <person name="Winkler M.E."/>
        </authorList>
    </citation>
    <scope>NUCLEOTIDE SEQUENCE</scope>
</reference>
<gene>
    <name evidence="7" type="ORF">METZ01_LOCUS125570</name>
</gene>
<accession>A0A381Y6J1</accession>
<evidence type="ECO:0000256" key="3">
    <source>
        <dbReference type="ARBA" id="ARBA00023002"/>
    </source>
</evidence>
<keyword evidence="5" id="KW-0676">Redox-active center</keyword>
<dbReference type="SUPFAM" id="SSF52833">
    <property type="entry name" value="Thioredoxin-like"/>
    <property type="match status" value="1"/>
</dbReference>
<evidence type="ECO:0000256" key="4">
    <source>
        <dbReference type="ARBA" id="ARBA00023157"/>
    </source>
</evidence>
<keyword evidence="4" id="KW-1015">Disulfide bond</keyword>
<keyword evidence="2" id="KW-0732">Signal</keyword>
<dbReference type="InterPro" id="IPR012336">
    <property type="entry name" value="Thioredoxin-like_fold"/>
</dbReference>
<protein>
    <recommendedName>
        <fullName evidence="6">Thioredoxin-like fold domain-containing protein</fullName>
    </recommendedName>
</protein>